<evidence type="ECO:0000259" key="3">
    <source>
        <dbReference type="Pfam" id="PF07859"/>
    </source>
</evidence>
<dbReference type="Gene3D" id="3.40.50.1820">
    <property type="entry name" value="alpha/beta hydrolase"/>
    <property type="match status" value="1"/>
</dbReference>
<accession>A0ABR4J5X6</accession>
<dbReference type="SUPFAM" id="SSF53474">
    <property type="entry name" value="alpha/beta-Hydrolases"/>
    <property type="match status" value="1"/>
</dbReference>
<dbReference type="Pfam" id="PF07859">
    <property type="entry name" value="Abhydrolase_3"/>
    <property type="match status" value="1"/>
</dbReference>
<keyword evidence="5" id="KW-1185">Reference proteome</keyword>
<dbReference type="InterPro" id="IPR013094">
    <property type="entry name" value="AB_hydrolase_3"/>
</dbReference>
<dbReference type="InterPro" id="IPR029058">
    <property type="entry name" value="AB_hydrolase_fold"/>
</dbReference>
<dbReference type="PANTHER" id="PTHR48081">
    <property type="entry name" value="AB HYDROLASE SUPERFAMILY PROTEIN C4A8.06C"/>
    <property type="match status" value="1"/>
</dbReference>
<keyword evidence="2" id="KW-0732">Signal</keyword>
<evidence type="ECO:0000256" key="2">
    <source>
        <dbReference type="SAM" id="SignalP"/>
    </source>
</evidence>
<protein>
    <recommendedName>
        <fullName evidence="3">Alpha/beta hydrolase fold-3 domain-containing protein</fullName>
    </recommendedName>
</protein>
<feature type="chain" id="PRO_5046461339" description="Alpha/beta hydrolase fold-3 domain-containing protein" evidence="2">
    <location>
        <begin position="30"/>
        <end position="304"/>
    </location>
</feature>
<dbReference type="Proteomes" id="UP001610446">
    <property type="component" value="Unassembled WGS sequence"/>
</dbReference>
<feature type="signal peptide" evidence="2">
    <location>
        <begin position="1"/>
        <end position="29"/>
    </location>
</feature>
<sequence>MSALKLYPSFIKIRFLLKFLFCVLPHATCRIPAAICHALCKKLPLAPSSWNGFTGALMANTHPAQLQAILPPTIDAYDAWVSSREMSPARGGYVMPLLPGHPDWMENMSERRLQMTQGILALKHVLDSGYQPSNIISGGDSAGGYLALGVLAHLHRPRPTSEREEEGHIDLQGTIKGFFLVSPLSSFGFTAPSYQRWFSAGVLIRSVVDKWGQSLLGMALDVRQTWWGNLNAVGFILATGGYEEVFSDDIHQLGAMLRKHSKGEVTLYMENEANDGPLMVFAAGRPPSATSNAITDFIIACLKV</sequence>
<comment type="caution">
    <text evidence="4">The sequence shown here is derived from an EMBL/GenBank/DDBJ whole genome shotgun (WGS) entry which is preliminary data.</text>
</comment>
<keyword evidence="1" id="KW-0378">Hydrolase</keyword>
<name>A0ABR4J5X6_9EURO</name>
<evidence type="ECO:0000256" key="1">
    <source>
        <dbReference type="ARBA" id="ARBA00022801"/>
    </source>
</evidence>
<dbReference type="EMBL" id="JBFXLU010000204">
    <property type="protein sequence ID" value="KAL2835450.1"/>
    <property type="molecule type" value="Genomic_DNA"/>
</dbReference>
<feature type="domain" description="Alpha/beta hydrolase fold-3" evidence="3">
    <location>
        <begin position="121"/>
        <end position="268"/>
    </location>
</feature>
<dbReference type="InterPro" id="IPR050300">
    <property type="entry name" value="GDXG_lipolytic_enzyme"/>
</dbReference>
<dbReference type="PANTHER" id="PTHR48081:SF31">
    <property type="entry name" value="STERYL ACETYL HYDROLASE MUG81-RELATED"/>
    <property type="match status" value="1"/>
</dbReference>
<gene>
    <name evidence="4" type="ORF">BJY01DRAFT_238827</name>
</gene>
<proteinExistence type="predicted"/>
<organism evidence="4 5">
    <name type="scientific">Aspergillus pseudoustus</name>
    <dbReference type="NCBI Taxonomy" id="1810923"/>
    <lineage>
        <taxon>Eukaryota</taxon>
        <taxon>Fungi</taxon>
        <taxon>Dikarya</taxon>
        <taxon>Ascomycota</taxon>
        <taxon>Pezizomycotina</taxon>
        <taxon>Eurotiomycetes</taxon>
        <taxon>Eurotiomycetidae</taxon>
        <taxon>Eurotiales</taxon>
        <taxon>Aspergillaceae</taxon>
        <taxon>Aspergillus</taxon>
        <taxon>Aspergillus subgen. Nidulantes</taxon>
    </lineage>
</organism>
<evidence type="ECO:0000313" key="4">
    <source>
        <dbReference type="EMBL" id="KAL2835450.1"/>
    </source>
</evidence>
<reference evidence="4 5" key="1">
    <citation type="submission" date="2024-07" db="EMBL/GenBank/DDBJ databases">
        <title>Section-level genome sequencing and comparative genomics of Aspergillus sections Usti and Cavernicolus.</title>
        <authorList>
            <consortium name="Lawrence Berkeley National Laboratory"/>
            <person name="Nybo J.L."/>
            <person name="Vesth T.C."/>
            <person name="Theobald S."/>
            <person name="Frisvad J.C."/>
            <person name="Larsen T.O."/>
            <person name="Kjaerboelling I."/>
            <person name="Rothschild-Mancinelli K."/>
            <person name="Lyhne E.K."/>
            <person name="Kogle M.E."/>
            <person name="Barry K."/>
            <person name="Clum A."/>
            <person name="Na H."/>
            <person name="Ledsgaard L."/>
            <person name="Lin J."/>
            <person name="Lipzen A."/>
            <person name="Kuo A."/>
            <person name="Riley R."/>
            <person name="Mondo S."/>
            <person name="Labutti K."/>
            <person name="Haridas S."/>
            <person name="Pangalinan J."/>
            <person name="Salamov A.A."/>
            <person name="Simmons B.A."/>
            <person name="Magnuson J.K."/>
            <person name="Chen J."/>
            <person name="Drula E."/>
            <person name="Henrissat B."/>
            <person name="Wiebenga A."/>
            <person name="Lubbers R.J."/>
            <person name="Gomes A.C."/>
            <person name="Makela M.R."/>
            <person name="Stajich J."/>
            <person name="Grigoriev I.V."/>
            <person name="Mortensen U.H."/>
            <person name="De Vries R.P."/>
            <person name="Baker S.E."/>
            <person name="Andersen M.R."/>
        </authorList>
    </citation>
    <scope>NUCLEOTIDE SEQUENCE [LARGE SCALE GENOMIC DNA]</scope>
    <source>
        <strain evidence="4 5">CBS 123904</strain>
    </source>
</reference>
<evidence type="ECO:0000313" key="5">
    <source>
        <dbReference type="Proteomes" id="UP001610446"/>
    </source>
</evidence>